<keyword evidence="4" id="KW-0804">Transcription</keyword>
<dbReference type="Proteomes" id="UP000291469">
    <property type="component" value="Chromosome"/>
</dbReference>
<accession>A0A411YAW5</accession>
<organism evidence="7 8">
    <name type="scientific">Egibacter rhizosphaerae</name>
    <dbReference type="NCBI Taxonomy" id="1670831"/>
    <lineage>
        <taxon>Bacteria</taxon>
        <taxon>Bacillati</taxon>
        <taxon>Actinomycetota</taxon>
        <taxon>Nitriliruptoria</taxon>
        <taxon>Egibacterales</taxon>
        <taxon>Egibacteraceae</taxon>
        <taxon>Egibacter</taxon>
    </lineage>
</organism>
<dbReference type="InterPro" id="IPR011006">
    <property type="entry name" value="CheY-like_superfamily"/>
</dbReference>
<dbReference type="PIRSF" id="PIRSF036625">
    <property type="entry name" value="GAF_ANTAR"/>
    <property type="match status" value="1"/>
</dbReference>
<evidence type="ECO:0000256" key="2">
    <source>
        <dbReference type="ARBA" id="ARBA00022777"/>
    </source>
</evidence>
<proteinExistence type="predicted"/>
<dbReference type="InterPro" id="IPR029016">
    <property type="entry name" value="GAF-like_dom_sf"/>
</dbReference>
<dbReference type="InterPro" id="IPR036388">
    <property type="entry name" value="WH-like_DNA-bd_sf"/>
</dbReference>
<dbReference type="AlphaFoldDB" id="A0A411YAW5"/>
<evidence type="ECO:0000313" key="7">
    <source>
        <dbReference type="EMBL" id="QBI18335.1"/>
    </source>
</evidence>
<sequence length="256" mass="27686">MMQSGDEGAAMASPEDPTSPSALGSVLVDFASAVAHPETPTEILHRLARYCTMLLPVEGAGVLLRDSEGVARFATANDELGCAIEEIELELREGPCLEALNRGQQIAIPDLTEDTSYPAFNERAVAAGLKAIYAVPLHLRDQTLGVVDLVASQPAQLGDTDLATAQMLADIAVAYVVNSRAYTEQAELSKQLQEALNSRVVIEQAKGRLSAWLEIDTGEAFEVLRDYARAHRRPLREVAEQVIVGKLRLKPELGDR</sequence>
<dbReference type="OrthoDB" id="3683444at2"/>
<feature type="region of interest" description="Disordered" evidence="5">
    <location>
        <begin position="1"/>
        <end position="20"/>
    </location>
</feature>
<dbReference type="InterPro" id="IPR005561">
    <property type="entry name" value="ANTAR"/>
</dbReference>
<feature type="domain" description="ANTAR" evidence="6">
    <location>
        <begin position="182"/>
        <end position="243"/>
    </location>
</feature>
<keyword evidence="3" id="KW-0805">Transcription regulation</keyword>
<evidence type="ECO:0000256" key="5">
    <source>
        <dbReference type="SAM" id="MobiDB-lite"/>
    </source>
</evidence>
<dbReference type="Gene3D" id="1.10.10.10">
    <property type="entry name" value="Winged helix-like DNA-binding domain superfamily/Winged helix DNA-binding domain"/>
    <property type="match status" value="1"/>
</dbReference>
<dbReference type="GO" id="GO:0003723">
    <property type="term" value="F:RNA binding"/>
    <property type="evidence" value="ECO:0007669"/>
    <property type="project" value="InterPro"/>
</dbReference>
<protein>
    <submittedName>
        <fullName evidence="7">ANTAR domain-containing protein</fullName>
    </submittedName>
</protein>
<keyword evidence="1" id="KW-0808">Transferase</keyword>
<gene>
    <name evidence="7" type="ORF">ER308_01275</name>
</gene>
<evidence type="ECO:0000313" key="8">
    <source>
        <dbReference type="Proteomes" id="UP000291469"/>
    </source>
</evidence>
<evidence type="ECO:0000259" key="6">
    <source>
        <dbReference type="PROSITE" id="PS50921"/>
    </source>
</evidence>
<dbReference type="SMART" id="SM01012">
    <property type="entry name" value="ANTAR"/>
    <property type="match status" value="1"/>
</dbReference>
<dbReference type="SMART" id="SM00065">
    <property type="entry name" value="GAF"/>
    <property type="match status" value="1"/>
</dbReference>
<dbReference type="InterPro" id="IPR003018">
    <property type="entry name" value="GAF"/>
</dbReference>
<dbReference type="GO" id="GO:0016301">
    <property type="term" value="F:kinase activity"/>
    <property type="evidence" value="ECO:0007669"/>
    <property type="project" value="UniProtKB-KW"/>
</dbReference>
<dbReference type="Pfam" id="PF03861">
    <property type="entry name" value="ANTAR"/>
    <property type="match status" value="1"/>
</dbReference>
<evidence type="ECO:0000256" key="1">
    <source>
        <dbReference type="ARBA" id="ARBA00022679"/>
    </source>
</evidence>
<dbReference type="EMBL" id="CP036402">
    <property type="protein sequence ID" value="QBI18335.1"/>
    <property type="molecule type" value="Genomic_DNA"/>
</dbReference>
<dbReference type="Gene3D" id="3.30.450.40">
    <property type="match status" value="1"/>
</dbReference>
<keyword evidence="2" id="KW-0418">Kinase</keyword>
<evidence type="ECO:0000256" key="3">
    <source>
        <dbReference type="ARBA" id="ARBA00023015"/>
    </source>
</evidence>
<reference evidence="7 8" key="1">
    <citation type="submission" date="2019-01" db="EMBL/GenBank/DDBJ databases">
        <title>Egibacter rhizosphaerae EGI 80759T.</title>
        <authorList>
            <person name="Chen D.-D."/>
            <person name="Tian Y."/>
            <person name="Jiao J.-Y."/>
            <person name="Zhang X.-T."/>
            <person name="Zhang Y.-G."/>
            <person name="Zhang Y."/>
            <person name="Xiao M."/>
            <person name="Shu W.-S."/>
            <person name="Li W.-J."/>
        </authorList>
    </citation>
    <scope>NUCLEOTIDE SEQUENCE [LARGE SCALE GENOMIC DNA]</scope>
    <source>
        <strain evidence="7 8">EGI 80759</strain>
    </source>
</reference>
<keyword evidence="8" id="KW-1185">Reference proteome</keyword>
<name>A0A411YAW5_9ACTN</name>
<evidence type="ECO:0000256" key="4">
    <source>
        <dbReference type="ARBA" id="ARBA00023163"/>
    </source>
</evidence>
<dbReference type="Pfam" id="PF01590">
    <property type="entry name" value="GAF"/>
    <property type="match status" value="1"/>
</dbReference>
<dbReference type="InterPro" id="IPR012074">
    <property type="entry name" value="GAF_ANTAR"/>
</dbReference>
<dbReference type="SUPFAM" id="SSF55781">
    <property type="entry name" value="GAF domain-like"/>
    <property type="match status" value="1"/>
</dbReference>
<dbReference type="PROSITE" id="PS50921">
    <property type="entry name" value="ANTAR"/>
    <property type="match status" value="1"/>
</dbReference>
<dbReference type="KEGG" id="erz:ER308_01275"/>
<dbReference type="SUPFAM" id="SSF52172">
    <property type="entry name" value="CheY-like"/>
    <property type="match status" value="1"/>
</dbReference>